<dbReference type="RefSeq" id="WP_188951155.1">
    <property type="nucleotide sequence ID" value="NZ_BMIB01000001.1"/>
</dbReference>
<evidence type="ECO:0000256" key="3">
    <source>
        <dbReference type="ARBA" id="ARBA00022452"/>
    </source>
</evidence>
<dbReference type="PROSITE" id="PS52016">
    <property type="entry name" value="TONB_DEPENDENT_REC_3"/>
    <property type="match status" value="1"/>
</dbReference>
<keyword evidence="6 7" id="KW-0998">Cell outer membrane</keyword>
<dbReference type="InterPro" id="IPR037066">
    <property type="entry name" value="Plug_dom_sf"/>
</dbReference>
<dbReference type="InterPro" id="IPR023996">
    <property type="entry name" value="TonB-dep_OMP_SusC/RagA"/>
</dbReference>
<evidence type="ECO:0000256" key="2">
    <source>
        <dbReference type="ARBA" id="ARBA00022448"/>
    </source>
</evidence>
<keyword evidence="4 7" id="KW-0812">Transmembrane</keyword>
<sequence>MVMKLTAILMLLACLQVSAAGYSQTVTLSGKALSIEQVFKEVRKQTGYFFLYPTDALKSAKRVNVAAVDMPVNEFLKMIFRDQPLHYSIESKTVNVSSYNAGERLPESVSSYSYAPAPIQGIVHDASGNGLAGASVLNRSTKASVSSGADGSFTLAAEAGQLLIISFVGYGTIELKLLSATTAVVVSSNAEAGGETAAIGLQKGQTLTAGTGGFSIALSPATSQLAEVIVNKGYYTDTKKTSTGNVSRVSGEEIARQPVSNPLAALSGRVPGMFIAQQSGAPGSAFQVQIRGINSIANGNDPLYVIDGVPFSIAPELQNSNNLNPAGGNPLNLINPNDISSIEVLKDADATAIYGSRGANGVVLITTRKGKAGQAKVDVNFYQGIAKVTNQVEYLNTEQYLEMRKEAFKNDGATPDPAIDVDVLGGSTWNPNRYTNWQDQLIGNTAKYTNAQASVSGGSEQMQYKIGGGYHRETAVYPGENAMQKASMHVNLGGGSRDQRLKFNFSASYVNENTTLPVTDPVSIMSYLAPNAPQAFTEDGLLNWADGTWLKGNPYAFLLQPFKGHTTNLLSNLMISYHITKGLDFKTSLGYTNINIDQRRLIPFSTIDPLKGETSGSASFNNSDTRSWIAEPQVDYKINIGKGKLSALAGLSFQQSHNQGKRIGARGFSSDLLLENMQAASLITVDRLTDIFYKYNAGYGRLNYAYADKYIFNLTARRDGSSRFGPGKQFANFYAAGAAWVFSAENWVQEQLPFVSFGKLRASYGTSGNDQVADYSYLDRYNSTVNTYGGSQGLYPVNFFNPMLAWEQNKKLEAALELGFLKDRISFSASWYRNRSGNQLVQSPLSVVTGFGSIAENLPAVVENKGLEFTLNTVNINNAAFRWSSSFNITFPRNKLVSFPNFEASSYSEQLTIGQPLTAYKAYRYAGVDPQTGLFQFMGADGKPTISPIPLVDNISLLDFGPRFYGGLQNNISYANFKLDFLFQFVKQKGMNYYYEHVEGLPGTFSANQPVDVLNRWQKEGDVARFQRYNQDYSTIESSNNAVNSDLQYGDASYIRLKNVSLSYSLPASWITRARLQQARIYFQGQNLLTITRYRGYDPENRNYLVLPPLKVFTLGAQFTF</sequence>
<feature type="signal peptide" evidence="8">
    <location>
        <begin position="1"/>
        <end position="19"/>
    </location>
</feature>
<evidence type="ECO:0000256" key="5">
    <source>
        <dbReference type="ARBA" id="ARBA00023136"/>
    </source>
</evidence>
<evidence type="ECO:0000256" key="4">
    <source>
        <dbReference type="ARBA" id="ARBA00022692"/>
    </source>
</evidence>
<protein>
    <submittedName>
        <fullName evidence="10">SusC/RagA family TonB-linked outer membrane protein</fullName>
    </submittedName>
</protein>
<evidence type="ECO:0000256" key="8">
    <source>
        <dbReference type="SAM" id="SignalP"/>
    </source>
</evidence>
<keyword evidence="11" id="KW-1185">Reference proteome</keyword>
<comment type="caution">
    <text evidence="10">The sequence shown here is derived from an EMBL/GenBank/DDBJ whole genome shotgun (WGS) entry which is preliminary data.</text>
</comment>
<name>A0A917IS15_9BACT</name>
<evidence type="ECO:0000256" key="7">
    <source>
        <dbReference type="PROSITE-ProRule" id="PRU01360"/>
    </source>
</evidence>
<feature type="chain" id="PRO_5036769150" evidence="8">
    <location>
        <begin position="20"/>
        <end position="1121"/>
    </location>
</feature>
<dbReference type="EMBL" id="BMIB01000001">
    <property type="protein sequence ID" value="GGH62762.1"/>
    <property type="molecule type" value="Genomic_DNA"/>
</dbReference>
<dbReference type="InterPro" id="IPR023997">
    <property type="entry name" value="TonB-dep_OMP_SusC/RagA_CS"/>
</dbReference>
<evidence type="ECO:0000259" key="9">
    <source>
        <dbReference type="Pfam" id="PF07715"/>
    </source>
</evidence>
<accession>A0A917IS15</accession>
<keyword evidence="8" id="KW-0732">Signal</keyword>
<evidence type="ECO:0000256" key="6">
    <source>
        <dbReference type="ARBA" id="ARBA00023237"/>
    </source>
</evidence>
<dbReference type="InterPro" id="IPR039426">
    <property type="entry name" value="TonB-dep_rcpt-like"/>
</dbReference>
<evidence type="ECO:0000313" key="11">
    <source>
        <dbReference type="Proteomes" id="UP000627292"/>
    </source>
</evidence>
<gene>
    <name evidence="10" type="ORF">GCM10011379_13010</name>
</gene>
<reference evidence="10" key="2">
    <citation type="submission" date="2020-09" db="EMBL/GenBank/DDBJ databases">
        <authorList>
            <person name="Sun Q."/>
            <person name="Zhou Y."/>
        </authorList>
    </citation>
    <scope>NUCLEOTIDE SEQUENCE</scope>
    <source>
        <strain evidence="10">CGMCC 1.15290</strain>
    </source>
</reference>
<dbReference type="Pfam" id="PF13715">
    <property type="entry name" value="CarbopepD_reg_2"/>
    <property type="match status" value="1"/>
</dbReference>
<comment type="subcellular location">
    <subcellularLocation>
        <location evidence="1 7">Cell outer membrane</location>
        <topology evidence="1 7">Multi-pass membrane protein</topology>
    </subcellularLocation>
</comment>
<proteinExistence type="inferred from homology"/>
<dbReference type="Gene3D" id="2.40.170.20">
    <property type="entry name" value="TonB-dependent receptor, beta-barrel domain"/>
    <property type="match status" value="1"/>
</dbReference>
<comment type="similarity">
    <text evidence="7">Belongs to the TonB-dependent receptor family.</text>
</comment>
<dbReference type="InterPro" id="IPR008969">
    <property type="entry name" value="CarboxyPept-like_regulatory"/>
</dbReference>
<dbReference type="InterPro" id="IPR036942">
    <property type="entry name" value="Beta-barrel_TonB_sf"/>
</dbReference>
<dbReference type="GO" id="GO:0009279">
    <property type="term" value="C:cell outer membrane"/>
    <property type="evidence" value="ECO:0007669"/>
    <property type="project" value="UniProtKB-SubCell"/>
</dbReference>
<dbReference type="SUPFAM" id="SSF56935">
    <property type="entry name" value="Porins"/>
    <property type="match status" value="1"/>
</dbReference>
<evidence type="ECO:0000256" key="1">
    <source>
        <dbReference type="ARBA" id="ARBA00004571"/>
    </source>
</evidence>
<feature type="domain" description="TonB-dependent receptor plug" evidence="9">
    <location>
        <begin position="239"/>
        <end position="362"/>
    </location>
</feature>
<dbReference type="Gene3D" id="2.170.130.10">
    <property type="entry name" value="TonB-dependent receptor, plug domain"/>
    <property type="match status" value="1"/>
</dbReference>
<keyword evidence="5 7" id="KW-0472">Membrane</keyword>
<dbReference type="NCBIfam" id="TIGR04056">
    <property type="entry name" value="OMP_RagA_SusC"/>
    <property type="match status" value="1"/>
</dbReference>
<keyword evidence="3 7" id="KW-1134">Transmembrane beta strand</keyword>
<dbReference type="InterPro" id="IPR012910">
    <property type="entry name" value="Plug_dom"/>
</dbReference>
<evidence type="ECO:0000313" key="10">
    <source>
        <dbReference type="EMBL" id="GGH62762.1"/>
    </source>
</evidence>
<reference evidence="10" key="1">
    <citation type="journal article" date="2014" name="Int. J. Syst. Evol. Microbiol.">
        <title>Complete genome sequence of Corynebacterium casei LMG S-19264T (=DSM 44701T), isolated from a smear-ripened cheese.</title>
        <authorList>
            <consortium name="US DOE Joint Genome Institute (JGI-PGF)"/>
            <person name="Walter F."/>
            <person name="Albersmeier A."/>
            <person name="Kalinowski J."/>
            <person name="Ruckert C."/>
        </authorList>
    </citation>
    <scope>NUCLEOTIDE SEQUENCE</scope>
    <source>
        <strain evidence="10">CGMCC 1.15290</strain>
    </source>
</reference>
<keyword evidence="2 7" id="KW-0813">Transport</keyword>
<dbReference type="AlphaFoldDB" id="A0A917IS15"/>
<organism evidence="10 11">
    <name type="scientific">Filimonas zeae</name>
    <dbReference type="NCBI Taxonomy" id="1737353"/>
    <lineage>
        <taxon>Bacteria</taxon>
        <taxon>Pseudomonadati</taxon>
        <taxon>Bacteroidota</taxon>
        <taxon>Chitinophagia</taxon>
        <taxon>Chitinophagales</taxon>
        <taxon>Chitinophagaceae</taxon>
        <taxon>Filimonas</taxon>
    </lineage>
</organism>
<dbReference type="SUPFAM" id="SSF49464">
    <property type="entry name" value="Carboxypeptidase regulatory domain-like"/>
    <property type="match status" value="1"/>
</dbReference>
<dbReference type="Pfam" id="PF07715">
    <property type="entry name" value="Plug"/>
    <property type="match status" value="1"/>
</dbReference>
<dbReference type="Proteomes" id="UP000627292">
    <property type="component" value="Unassembled WGS sequence"/>
</dbReference>
<dbReference type="NCBIfam" id="TIGR04057">
    <property type="entry name" value="SusC_RagA_signa"/>
    <property type="match status" value="1"/>
</dbReference>